<evidence type="ECO:0000313" key="1">
    <source>
        <dbReference type="EMBL" id="KAK4455370.1"/>
    </source>
</evidence>
<evidence type="ECO:0008006" key="3">
    <source>
        <dbReference type="Google" id="ProtNLM"/>
    </source>
</evidence>
<dbReference type="SUPFAM" id="SSF81383">
    <property type="entry name" value="F-box domain"/>
    <property type="match status" value="1"/>
</dbReference>
<sequence length="531" mass="60414">MGLHLLDRPEELLLTIMELLDPGSIQCLRRTNRIFLRLFSSPAFQDLHHPKFKRSDLHAYALPFHWRKANQKFDAEGYSESVQDLLRSEERRKQCLTCRNTSLQNPQLATSLIKNKGFCRACGVDHPAAFFRPSERNNDRLLKDTCIGQTGYVRLCEHEVITRAEIDDQKWSLALGLGDANTDSGAQCILLKRCSHASHAPKVKHSVIELDGTKRYRYPEAALWRRGSAIVLTLKWAEHICQLSHDNNNIIPAALMEERIRDLRSGAAEYIVPQDTPGALPEMRCFDPNKCGCLDFGSRYPPNSVWAGTPLGSGKACCLIDPSRRLLPLATPSTGSALLKMNNDELDPAHFTRSRLSDALREYSGYSIAVRQCSSNAQCLQVFYYRLIACGPVWQPKWRTVDYSWIEALDPESYSLREDQGTMNALWCVDPNCTNFYRYLGRPIVRKCCGGALADFFQFQSLKGPVPSKIDRTWYKTQRLAAIYAEQSRVWSSTSRKAPSGLLDKTETNMKKKKLKALWNRNKEIEMRSAE</sequence>
<accession>A0AAV9H5R1</accession>
<name>A0AAV9H5R1_9PEZI</name>
<dbReference type="InterPro" id="IPR036047">
    <property type="entry name" value="F-box-like_dom_sf"/>
</dbReference>
<dbReference type="EMBL" id="MU865914">
    <property type="protein sequence ID" value="KAK4455370.1"/>
    <property type="molecule type" value="Genomic_DNA"/>
</dbReference>
<dbReference type="Proteomes" id="UP001321760">
    <property type="component" value="Unassembled WGS sequence"/>
</dbReference>
<dbReference type="CDD" id="cd09917">
    <property type="entry name" value="F-box_SF"/>
    <property type="match status" value="1"/>
</dbReference>
<keyword evidence="2" id="KW-1185">Reference proteome</keyword>
<comment type="caution">
    <text evidence="1">The sequence shown here is derived from an EMBL/GenBank/DDBJ whole genome shotgun (WGS) entry which is preliminary data.</text>
</comment>
<gene>
    <name evidence="1" type="ORF">QBC34DRAFT_489659</name>
</gene>
<organism evidence="1 2">
    <name type="scientific">Podospora aff. communis PSN243</name>
    <dbReference type="NCBI Taxonomy" id="3040156"/>
    <lineage>
        <taxon>Eukaryota</taxon>
        <taxon>Fungi</taxon>
        <taxon>Dikarya</taxon>
        <taxon>Ascomycota</taxon>
        <taxon>Pezizomycotina</taxon>
        <taxon>Sordariomycetes</taxon>
        <taxon>Sordariomycetidae</taxon>
        <taxon>Sordariales</taxon>
        <taxon>Podosporaceae</taxon>
        <taxon>Podospora</taxon>
    </lineage>
</organism>
<protein>
    <recommendedName>
        <fullName evidence="3">F-box domain-containing protein</fullName>
    </recommendedName>
</protein>
<reference evidence="1" key="2">
    <citation type="submission" date="2023-05" db="EMBL/GenBank/DDBJ databases">
        <authorList>
            <consortium name="Lawrence Berkeley National Laboratory"/>
            <person name="Steindorff A."/>
            <person name="Hensen N."/>
            <person name="Bonometti L."/>
            <person name="Westerberg I."/>
            <person name="Brannstrom I.O."/>
            <person name="Guillou S."/>
            <person name="Cros-Aarteil S."/>
            <person name="Calhoun S."/>
            <person name="Haridas S."/>
            <person name="Kuo A."/>
            <person name="Mondo S."/>
            <person name="Pangilinan J."/>
            <person name="Riley R."/>
            <person name="Labutti K."/>
            <person name="Andreopoulos B."/>
            <person name="Lipzen A."/>
            <person name="Chen C."/>
            <person name="Yanf M."/>
            <person name="Daum C."/>
            <person name="Ng V."/>
            <person name="Clum A."/>
            <person name="Ohm R."/>
            <person name="Martin F."/>
            <person name="Silar P."/>
            <person name="Natvig D."/>
            <person name="Lalanne C."/>
            <person name="Gautier V."/>
            <person name="Ament-Velasquez S.L."/>
            <person name="Kruys A."/>
            <person name="Hutchinson M.I."/>
            <person name="Powell A.J."/>
            <person name="Barry K."/>
            <person name="Miller A.N."/>
            <person name="Grigoriev I.V."/>
            <person name="Debuchy R."/>
            <person name="Gladieux P."/>
            <person name="Thoren M.H."/>
            <person name="Johannesson H."/>
        </authorList>
    </citation>
    <scope>NUCLEOTIDE SEQUENCE</scope>
    <source>
        <strain evidence="1">PSN243</strain>
    </source>
</reference>
<evidence type="ECO:0000313" key="2">
    <source>
        <dbReference type="Proteomes" id="UP001321760"/>
    </source>
</evidence>
<proteinExistence type="predicted"/>
<reference evidence="1" key="1">
    <citation type="journal article" date="2023" name="Mol. Phylogenet. Evol.">
        <title>Genome-scale phylogeny and comparative genomics of the fungal order Sordariales.</title>
        <authorList>
            <person name="Hensen N."/>
            <person name="Bonometti L."/>
            <person name="Westerberg I."/>
            <person name="Brannstrom I.O."/>
            <person name="Guillou S."/>
            <person name="Cros-Aarteil S."/>
            <person name="Calhoun S."/>
            <person name="Haridas S."/>
            <person name="Kuo A."/>
            <person name="Mondo S."/>
            <person name="Pangilinan J."/>
            <person name="Riley R."/>
            <person name="LaButti K."/>
            <person name="Andreopoulos B."/>
            <person name="Lipzen A."/>
            <person name="Chen C."/>
            <person name="Yan M."/>
            <person name="Daum C."/>
            <person name="Ng V."/>
            <person name="Clum A."/>
            <person name="Steindorff A."/>
            <person name="Ohm R.A."/>
            <person name="Martin F."/>
            <person name="Silar P."/>
            <person name="Natvig D.O."/>
            <person name="Lalanne C."/>
            <person name="Gautier V."/>
            <person name="Ament-Velasquez S.L."/>
            <person name="Kruys A."/>
            <person name="Hutchinson M.I."/>
            <person name="Powell A.J."/>
            <person name="Barry K."/>
            <person name="Miller A.N."/>
            <person name="Grigoriev I.V."/>
            <person name="Debuchy R."/>
            <person name="Gladieux P."/>
            <person name="Hiltunen Thoren M."/>
            <person name="Johannesson H."/>
        </authorList>
    </citation>
    <scope>NUCLEOTIDE SEQUENCE</scope>
    <source>
        <strain evidence="1">PSN243</strain>
    </source>
</reference>
<dbReference type="AlphaFoldDB" id="A0AAV9H5R1"/>